<protein>
    <submittedName>
        <fullName evidence="2">Oxidoreductase</fullName>
    </submittedName>
</protein>
<dbReference type="SUPFAM" id="SSF51905">
    <property type="entry name" value="FAD/NAD(P)-binding domain"/>
    <property type="match status" value="1"/>
</dbReference>
<dbReference type="Proteomes" id="UP000054011">
    <property type="component" value="Unassembled WGS sequence"/>
</dbReference>
<evidence type="ECO:0000313" key="2">
    <source>
        <dbReference type="EMBL" id="KUH35460.1"/>
    </source>
</evidence>
<sequence>MLSTADHADVVIVGAGLAGLAAAHHLTSAGLEVRVLEAAPHVGGRMATDHVDGFRLDHVAQLLNTSYLEPHRAAGMDTGDLRRFQPGVLVHSAGRLHRTGEVRGGARSALTRARALAGGPRPLDQARLGASLARLAGTPTERLLARRERSALEALAARGLPPRTVTTFLRPLLTALLCDPDLTTSSRCADLTLRSFARGRLCVPAGGAAELPERMAATLPPGTVRTGVRVKDASISRVLTAEHGEFACRSLVVATGARAAAELLPGLRVPEFHPVTVLHHTAPVTPLAAPALVLDADRSGPVSHTAVMSEVDPSRAPAGRVLVTSTVLGTPPDDLDARTRRHLAGLYGTGTGDWELLAVRHDPEAVPAMPAPHDLRRPVRLLAGLYVCGDHRDVSTPQGALHSGHRAAQAILRDLGMPPAKLSGRLEAAAA</sequence>
<name>A0A100Y0P9_9ACTN</name>
<keyword evidence="3" id="KW-1185">Reference proteome</keyword>
<evidence type="ECO:0000313" key="3">
    <source>
        <dbReference type="Proteomes" id="UP000054011"/>
    </source>
</evidence>
<dbReference type="RefSeq" id="WP_058945255.1">
    <property type="nucleotide sequence ID" value="NZ_LNSV01000139.1"/>
</dbReference>
<proteinExistence type="predicted"/>
<dbReference type="InterPro" id="IPR036188">
    <property type="entry name" value="FAD/NAD-bd_sf"/>
</dbReference>
<gene>
    <name evidence="2" type="ORF">ATE80_29095</name>
</gene>
<dbReference type="OrthoDB" id="9767561at2"/>
<dbReference type="Gene3D" id="3.50.50.60">
    <property type="entry name" value="FAD/NAD(P)-binding domain"/>
    <property type="match status" value="1"/>
</dbReference>
<dbReference type="AlphaFoldDB" id="A0A100Y0P9"/>
<reference evidence="2 3" key="1">
    <citation type="submission" date="2015-11" db="EMBL/GenBank/DDBJ databases">
        <title>Genome-wide analysis reveals the secondary metabolome in Streptomyces kanasensis ZX01.</title>
        <authorList>
            <person name="Zhang G."/>
            <person name="Han L."/>
            <person name="Feng J."/>
            <person name="Zhang X."/>
        </authorList>
    </citation>
    <scope>NUCLEOTIDE SEQUENCE [LARGE SCALE GENOMIC DNA]</scope>
    <source>
        <strain evidence="2 3">ZX01</strain>
    </source>
</reference>
<organism evidence="2 3">
    <name type="scientific">Streptomyces kanasensis</name>
    <dbReference type="NCBI Taxonomy" id="936756"/>
    <lineage>
        <taxon>Bacteria</taxon>
        <taxon>Bacillati</taxon>
        <taxon>Actinomycetota</taxon>
        <taxon>Actinomycetes</taxon>
        <taxon>Kitasatosporales</taxon>
        <taxon>Streptomycetaceae</taxon>
        <taxon>Streptomyces</taxon>
    </lineage>
</organism>
<dbReference type="Pfam" id="PF01593">
    <property type="entry name" value="Amino_oxidase"/>
    <property type="match status" value="1"/>
</dbReference>
<comment type="caution">
    <text evidence="2">The sequence shown here is derived from an EMBL/GenBank/DDBJ whole genome shotgun (WGS) entry which is preliminary data.</text>
</comment>
<dbReference type="GO" id="GO:0016491">
    <property type="term" value="F:oxidoreductase activity"/>
    <property type="evidence" value="ECO:0007669"/>
    <property type="project" value="InterPro"/>
</dbReference>
<accession>A0A100Y0P9</accession>
<evidence type="ECO:0000259" key="1">
    <source>
        <dbReference type="Pfam" id="PF01593"/>
    </source>
</evidence>
<dbReference type="STRING" id="936756.ATE80_29095"/>
<dbReference type="PRINTS" id="PR00419">
    <property type="entry name" value="ADXRDTASE"/>
</dbReference>
<dbReference type="EMBL" id="LNSV01000139">
    <property type="protein sequence ID" value="KUH35460.1"/>
    <property type="molecule type" value="Genomic_DNA"/>
</dbReference>
<dbReference type="InterPro" id="IPR002937">
    <property type="entry name" value="Amino_oxidase"/>
</dbReference>
<feature type="domain" description="Amine oxidase" evidence="1">
    <location>
        <begin position="17"/>
        <end position="412"/>
    </location>
</feature>
<dbReference type="PANTHER" id="PTHR42841">
    <property type="entry name" value="AMINE OXIDASE"/>
    <property type="match status" value="1"/>
</dbReference>